<evidence type="ECO:0000256" key="1">
    <source>
        <dbReference type="ARBA" id="ARBA00022723"/>
    </source>
</evidence>
<keyword evidence="4" id="KW-1185">Reference proteome</keyword>
<dbReference type="RefSeq" id="WP_197115051.1">
    <property type="nucleotide sequence ID" value="NZ_JACBXQ010000002.1"/>
</dbReference>
<accession>A0ABS0LPQ3</accession>
<sequence>MTETYKELNFDVHQLSHAELYTPVLEESTEFFTKLMGMTIVKETEGKKYLRAYEDSYNYSLILTQNDEAGLARVSFRTSSPQALERSVERIEAQGVKGEWVEADQNVGYGKSYCFEDLDGHRLELYWEVERFVAPDPKCSALKNRPQRRPLSGVPVRRIDHINLMTHPDNVHKNHEFWLDALGFRLREAVAKPDGEYFATWLSVSPLVHEVALMGDELGGHGRLHHLAYWYGMPQHLNDLADLCIEYGIPIEAGPLKHGVSQALCMYIIEPGGNRIELFGDSGYLIFEPDWEPRVWKDDEVAQAIIWYGGDLPETYFRYGTPRIHDEREELNLYYNPIKNALENEDFVHKISDEKRREMYHDEH</sequence>
<evidence type="ECO:0000313" key="4">
    <source>
        <dbReference type="Proteomes" id="UP000721415"/>
    </source>
</evidence>
<keyword evidence="1" id="KW-0479">Metal-binding</keyword>
<evidence type="ECO:0000259" key="2">
    <source>
        <dbReference type="PROSITE" id="PS51819"/>
    </source>
</evidence>
<dbReference type="Pfam" id="PF00903">
    <property type="entry name" value="Glyoxalase"/>
    <property type="match status" value="2"/>
</dbReference>
<gene>
    <name evidence="3" type="ORF">HZY91_04410</name>
</gene>
<comment type="caution">
    <text evidence="3">The sequence shown here is derived from an EMBL/GenBank/DDBJ whole genome shotgun (WGS) entry which is preliminary data.</text>
</comment>
<dbReference type="InterPro" id="IPR029068">
    <property type="entry name" value="Glyas_Bleomycin-R_OHBP_Dase"/>
</dbReference>
<dbReference type="PANTHER" id="PTHR36113:SF6">
    <property type="entry name" value="FOSFOMYCIN RESISTANCE PROTEIN FOSX"/>
    <property type="match status" value="1"/>
</dbReference>
<dbReference type="SUPFAM" id="SSF54593">
    <property type="entry name" value="Glyoxalase/Bleomycin resistance protein/Dihydroxybiphenyl dioxygenase"/>
    <property type="match status" value="1"/>
</dbReference>
<dbReference type="InterPro" id="IPR051332">
    <property type="entry name" value="Fosfomycin_Res_Enzymes"/>
</dbReference>
<protein>
    <submittedName>
        <fullName evidence="3">VOC family protein</fullName>
    </submittedName>
</protein>
<dbReference type="Proteomes" id="UP000721415">
    <property type="component" value="Unassembled WGS sequence"/>
</dbReference>
<dbReference type="EMBL" id="JACBXQ010000002">
    <property type="protein sequence ID" value="MBG9986135.1"/>
    <property type="molecule type" value="Genomic_DNA"/>
</dbReference>
<dbReference type="PROSITE" id="PS51819">
    <property type="entry name" value="VOC"/>
    <property type="match status" value="2"/>
</dbReference>
<dbReference type="PANTHER" id="PTHR36113">
    <property type="entry name" value="LYASE, PUTATIVE-RELATED-RELATED"/>
    <property type="match status" value="1"/>
</dbReference>
<dbReference type="InterPro" id="IPR004360">
    <property type="entry name" value="Glyas_Fos-R_dOase_dom"/>
</dbReference>
<name>A0ABS0LPQ3_9LACT</name>
<dbReference type="Gene3D" id="3.10.180.10">
    <property type="entry name" value="2,3-Dihydroxybiphenyl 1,2-Dioxygenase, domain 1"/>
    <property type="match status" value="2"/>
</dbReference>
<feature type="domain" description="VOC" evidence="2">
    <location>
        <begin position="158"/>
        <end position="281"/>
    </location>
</feature>
<evidence type="ECO:0000313" key="3">
    <source>
        <dbReference type="EMBL" id="MBG9986135.1"/>
    </source>
</evidence>
<proteinExistence type="predicted"/>
<dbReference type="InterPro" id="IPR037523">
    <property type="entry name" value="VOC_core"/>
</dbReference>
<organism evidence="3 4">
    <name type="scientific">Facklamia lactis</name>
    <dbReference type="NCBI Taxonomy" id="2749967"/>
    <lineage>
        <taxon>Bacteria</taxon>
        <taxon>Bacillati</taxon>
        <taxon>Bacillota</taxon>
        <taxon>Bacilli</taxon>
        <taxon>Lactobacillales</taxon>
        <taxon>Aerococcaceae</taxon>
        <taxon>Facklamia</taxon>
    </lineage>
</organism>
<feature type="domain" description="VOC" evidence="2">
    <location>
        <begin position="14"/>
        <end position="128"/>
    </location>
</feature>
<reference evidence="3 4" key="1">
    <citation type="submission" date="2020-07" db="EMBL/GenBank/DDBJ databases">
        <title>Facklamia lactis sp. nov., isolated from raw milk.</title>
        <authorList>
            <person name="Doll E.V."/>
            <person name="Huptas C."/>
            <person name="Staib L."/>
            <person name="Wenning M."/>
            <person name="Scherer S."/>
        </authorList>
    </citation>
    <scope>NUCLEOTIDE SEQUENCE [LARGE SCALE GENOMIC DNA]</scope>
    <source>
        <strain evidence="3 4">DSM 111018</strain>
    </source>
</reference>